<dbReference type="EMBL" id="BKAJ01000061">
    <property type="protein sequence ID" value="GEP56298.1"/>
    <property type="molecule type" value="Genomic_DNA"/>
</dbReference>
<keyword evidence="8 9" id="KW-0472">Membrane</keyword>
<evidence type="ECO:0000313" key="11">
    <source>
        <dbReference type="Proteomes" id="UP000321058"/>
    </source>
</evidence>
<dbReference type="PANTHER" id="PTHR12726:SF0">
    <property type="entry name" value="CERAMIDE GLUCOSYLTRANSFERASE"/>
    <property type="match status" value="1"/>
</dbReference>
<comment type="caution">
    <text evidence="10">The sequence shown here is derived from an EMBL/GenBank/DDBJ whole genome shotgun (WGS) entry which is preliminary data.</text>
</comment>
<accession>A0A512NBH6</accession>
<organism evidence="10 11">
    <name type="scientific">Reyranella soli</name>
    <dbReference type="NCBI Taxonomy" id="1230389"/>
    <lineage>
        <taxon>Bacteria</taxon>
        <taxon>Pseudomonadati</taxon>
        <taxon>Pseudomonadota</taxon>
        <taxon>Alphaproteobacteria</taxon>
        <taxon>Hyphomicrobiales</taxon>
        <taxon>Reyranellaceae</taxon>
        <taxon>Reyranella</taxon>
    </lineage>
</organism>
<dbReference type="Pfam" id="PF13506">
    <property type="entry name" value="Glyco_transf_21"/>
    <property type="match status" value="1"/>
</dbReference>
<name>A0A512NBH6_9HYPH</name>
<evidence type="ECO:0000256" key="5">
    <source>
        <dbReference type="ARBA" id="ARBA00022679"/>
    </source>
</evidence>
<evidence type="ECO:0000256" key="8">
    <source>
        <dbReference type="ARBA" id="ARBA00023136"/>
    </source>
</evidence>
<reference evidence="10 11" key="1">
    <citation type="submission" date="2019-07" db="EMBL/GenBank/DDBJ databases">
        <title>Whole genome shotgun sequence of Reyranella soli NBRC 108950.</title>
        <authorList>
            <person name="Hosoyama A."/>
            <person name="Uohara A."/>
            <person name="Ohji S."/>
            <person name="Ichikawa N."/>
        </authorList>
    </citation>
    <scope>NUCLEOTIDE SEQUENCE [LARGE SCALE GENOMIC DNA]</scope>
    <source>
        <strain evidence="10 11">NBRC 108950</strain>
    </source>
</reference>
<evidence type="ECO:0000256" key="6">
    <source>
        <dbReference type="ARBA" id="ARBA00022692"/>
    </source>
</evidence>
<evidence type="ECO:0000256" key="2">
    <source>
        <dbReference type="ARBA" id="ARBA00004760"/>
    </source>
</evidence>
<dbReference type="OrthoDB" id="9814255at2"/>
<feature type="transmembrane region" description="Helical" evidence="9">
    <location>
        <begin position="305"/>
        <end position="326"/>
    </location>
</feature>
<feature type="transmembrane region" description="Helical" evidence="9">
    <location>
        <begin position="6"/>
        <end position="28"/>
    </location>
</feature>
<sequence>MTACILFWAGLGWWAATMLVQWISAGLGRWRRPADPVRHGAADFSIVAPMVGRRDASPAYVRSLAELARAGAEVLICVTAEDDEAVGYTRADWPDAPILVGSDDTFNPKLNNVRKGLEAASRPIVALCDAGIDLELSELTSAAAHLSDKVGLVLALKTGNRPENFAAEMECSYINGHQARFLMAADRLGMPVASGGVTILARDTLQSIGGHQGFLNYLADDYSVVRMVRDRLGQTTWLARVMPRLLVGGRRWQDVWRRQVRWGSTRLKLSPEVRALVLLEPAIGWLASGLALFVALLAVGVAPTWLALALIAHTVAWLAAEAWFLAAHGLPFGPRAWAAALAREALVPLLAVQAWLGRNRIDWRGTNLAAGWQPSRDGTAGKHV</sequence>
<evidence type="ECO:0000313" key="10">
    <source>
        <dbReference type="EMBL" id="GEP56298.1"/>
    </source>
</evidence>
<dbReference type="GO" id="GO:0016020">
    <property type="term" value="C:membrane"/>
    <property type="evidence" value="ECO:0007669"/>
    <property type="project" value="UniProtKB-SubCell"/>
</dbReference>
<proteinExistence type="predicted"/>
<protein>
    <submittedName>
        <fullName evidence="10">Ceramide glucosyltransferase</fullName>
    </submittedName>
</protein>
<dbReference type="InterPro" id="IPR029044">
    <property type="entry name" value="Nucleotide-diphossugar_trans"/>
</dbReference>
<feature type="transmembrane region" description="Helical" evidence="9">
    <location>
        <begin position="276"/>
        <end position="299"/>
    </location>
</feature>
<dbReference type="PANTHER" id="PTHR12726">
    <property type="entry name" value="CERAMIDE GLUCOSYLTRANSFERASE"/>
    <property type="match status" value="1"/>
</dbReference>
<dbReference type="GO" id="GO:0008120">
    <property type="term" value="F:ceramide glucosyltransferase activity"/>
    <property type="evidence" value="ECO:0007669"/>
    <property type="project" value="TreeGrafter"/>
</dbReference>
<evidence type="ECO:0000256" key="9">
    <source>
        <dbReference type="SAM" id="Phobius"/>
    </source>
</evidence>
<evidence type="ECO:0000256" key="3">
    <source>
        <dbReference type="ARBA" id="ARBA00004991"/>
    </source>
</evidence>
<evidence type="ECO:0000256" key="7">
    <source>
        <dbReference type="ARBA" id="ARBA00022989"/>
    </source>
</evidence>
<evidence type="ECO:0000256" key="4">
    <source>
        <dbReference type="ARBA" id="ARBA00022676"/>
    </source>
</evidence>
<dbReference type="RefSeq" id="WP_147150366.1">
    <property type="nucleotide sequence ID" value="NZ_BKAJ01000061.1"/>
</dbReference>
<keyword evidence="7 9" id="KW-1133">Transmembrane helix</keyword>
<comment type="pathway">
    <text evidence="2">Lipid metabolism; sphingolipid metabolism.</text>
</comment>
<comment type="pathway">
    <text evidence="3">Sphingolipid metabolism.</text>
</comment>
<dbReference type="AlphaFoldDB" id="A0A512NBH6"/>
<dbReference type="Proteomes" id="UP000321058">
    <property type="component" value="Unassembled WGS sequence"/>
</dbReference>
<evidence type="ECO:0000256" key="1">
    <source>
        <dbReference type="ARBA" id="ARBA00004141"/>
    </source>
</evidence>
<keyword evidence="11" id="KW-1185">Reference proteome</keyword>
<dbReference type="InterPro" id="IPR025993">
    <property type="entry name" value="Ceramide_glucosylTrfase"/>
</dbReference>
<keyword evidence="4" id="KW-0328">Glycosyltransferase</keyword>
<dbReference type="SUPFAM" id="SSF53448">
    <property type="entry name" value="Nucleotide-diphospho-sugar transferases"/>
    <property type="match status" value="1"/>
</dbReference>
<keyword evidence="6 9" id="KW-0812">Transmembrane</keyword>
<dbReference type="GO" id="GO:0006679">
    <property type="term" value="P:glucosylceramide biosynthetic process"/>
    <property type="evidence" value="ECO:0007669"/>
    <property type="project" value="TreeGrafter"/>
</dbReference>
<gene>
    <name evidence="10" type="ORF">RSO01_34640</name>
</gene>
<keyword evidence="5 10" id="KW-0808">Transferase</keyword>
<comment type="subcellular location">
    <subcellularLocation>
        <location evidence="1">Membrane</location>
        <topology evidence="1">Multi-pass membrane protein</topology>
    </subcellularLocation>
</comment>